<organism evidence="1 2">
    <name type="scientific">Sphaerodactylus townsendi</name>
    <dbReference type="NCBI Taxonomy" id="933632"/>
    <lineage>
        <taxon>Eukaryota</taxon>
        <taxon>Metazoa</taxon>
        <taxon>Chordata</taxon>
        <taxon>Craniata</taxon>
        <taxon>Vertebrata</taxon>
        <taxon>Euteleostomi</taxon>
        <taxon>Lepidosauria</taxon>
        <taxon>Squamata</taxon>
        <taxon>Bifurcata</taxon>
        <taxon>Gekkota</taxon>
        <taxon>Sphaerodactylidae</taxon>
        <taxon>Sphaerodactylus</taxon>
    </lineage>
</organism>
<accession>A0ACB8G927</accession>
<reference evidence="1" key="1">
    <citation type="submission" date="2021-08" db="EMBL/GenBank/DDBJ databases">
        <title>The first chromosome-level gecko genome reveals the dynamic sex chromosomes of Neotropical dwarf geckos (Sphaerodactylidae: Sphaerodactylus).</title>
        <authorList>
            <person name="Pinto B.J."/>
            <person name="Keating S.E."/>
            <person name="Gamble T."/>
        </authorList>
    </citation>
    <scope>NUCLEOTIDE SEQUENCE</scope>
    <source>
        <strain evidence="1">TG3544</strain>
    </source>
</reference>
<dbReference type="Proteomes" id="UP000827872">
    <property type="component" value="Linkage Group LG01"/>
</dbReference>
<gene>
    <name evidence="1" type="ORF">K3G42_012046</name>
</gene>
<evidence type="ECO:0000313" key="1">
    <source>
        <dbReference type="EMBL" id="KAH8016103.1"/>
    </source>
</evidence>
<sequence>MARLCLRKHQYLFTLQSRTHVNYDIKGDVNTLSKRACQAGVTSYEYEIWSNDAYAVKEVPLDSNLEVKVDLCGNEAHSEVAIACEYRIATKDRRQSEPPEVLLGCFQELEHSKTPKDGGNSCCL</sequence>
<comment type="caution">
    <text evidence="1">The sequence shown here is derived from an EMBL/GenBank/DDBJ whole genome shotgun (WGS) entry which is preliminary data.</text>
</comment>
<keyword evidence="2" id="KW-1185">Reference proteome</keyword>
<proteinExistence type="predicted"/>
<protein>
    <submittedName>
        <fullName evidence="1">Uncharacterized protein</fullName>
    </submittedName>
</protein>
<evidence type="ECO:0000313" key="2">
    <source>
        <dbReference type="Proteomes" id="UP000827872"/>
    </source>
</evidence>
<dbReference type="EMBL" id="CM037614">
    <property type="protein sequence ID" value="KAH8016103.1"/>
    <property type="molecule type" value="Genomic_DNA"/>
</dbReference>
<name>A0ACB8G927_9SAUR</name>